<reference evidence="10" key="1">
    <citation type="submission" date="2017-06" db="EMBL/GenBank/DDBJ databases">
        <authorList>
            <person name="Varghese N."/>
            <person name="Submissions S."/>
        </authorList>
    </citation>
    <scope>NUCLEOTIDE SEQUENCE [LARGE SCALE GENOMIC DNA]</scope>
    <source>
        <strain evidence="10">DSM 28041</strain>
    </source>
</reference>
<feature type="transmembrane region" description="Helical" evidence="8">
    <location>
        <begin position="12"/>
        <end position="28"/>
    </location>
</feature>
<feature type="transmembrane region" description="Helical" evidence="8">
    <location>
        <begin position="394"/>
        <end position="415"/>
    </location>
</feature>
<dbReference type="InterPro" id="IPR050297">
    <property type="entry name" value="LipidA_mod_glycosyltrf_83"/>
</dbReference>
<evidence type="ECO:0000256" key="3">
    <source>
        <dbReference type="ARBA" id="ARBA00022676"/>
    </source>
</evidence>
<comment type="subcellular location">
    <subcellularLocation>
        <location evidence="1">Cell membrane</location>
        <topology evidence="1">Multi-pass membrane protein</topology>
    </subcellularLocation>
</comment>
<accession>A0A238YT08</accession>
<dbReference type="GO" id="GO:0016763">
    <property type="term" value="F:pentosyltransferase activity"/>
    <property type="evidence" value="ECO:0007669"/>
    <property type="project" value="TreeGrafter"/>
</dbReference>
<keyword evidence="7 8" id="KW-0472">Membrane</keyword>
<dbReference type="Proteomes" id="UP000198310">
    <property type="component" value="Unassembled WGS sequence"/>
</dbReference>
<evidence type="ECO:0000256" key="2">
    <source>
        <dbReference type="ARBA" id="ARBA00022475"/>
    </source>
</evidence>
<name>A0A238YT08_9BACT</name>
<dbReference type="GO" id="GO:0009103">
    <property type="term" value="P:lipopolysaccharide biosynthetic process"/>
    <property type="evidence" value="ECO:0007669"/>
    <property type="project" value="UniProtKB-ARBA"/>
</dbReference>
<feature type="transmembrane region" description="Helical" evidence="8">
    <location>
        <begin position="105"/>
        <end position="126"/>
    </location>
</feature>
<feature type="transmembrane region" description="Helical" evidence="8">
    <location>
        <begin position="132"/>
        <end position="150"/>
    </location>
</feature>
<evidence type="ECO:0000256" key="6">
    <source>
        <dbReference type="ARBA" id="ARBA00022989"/>
    </source>
</evidence>
<keyword evidence="4" id="KW-0808">Transferase</keyword>
<dbReference type="GO" id="GO:0005886">
    <property type="term" value="C:plasma membrane"/>
    <property type="evidence" value="ECO:0007669"/>
    <property type="project" value="UniProtKB-SubCell"/>
</dbReference>
<gene>
    <name evidence="9" type="ORF">SAMN06269173_10622</name>
</gene>
<evidence type="ECO:0000256" key="7">
    <source>
        <dbReference type="ARBA" id="ARBA00023136"/>
    </source>
</evidence>
<feature type="transmembrane region" description="Helical" evidence="8">
    <location>
        <begin position="162"/>
        <end position="179"/>
    </location>
</feature>
<evidence type="ECO:0000313" key="9">
    <source>
        <dbReference type="EMBL" id="SNR73579.1"/>
    </source>
</evidence>
<feature type="transmembrane region" description="Helical" evidence="8">
    <location>
        <begin position="231"/>
        <end position="249"/>
    </location>
</feature>
<protein>
    <recommendedName>
        <fullName evidence="11">Dolichyl-phosphate-mannose-protein mannosyltransferase</fullName>
    </recommendedName>
</protein>
<dbReference type="EMBL" id="FZNS01000006">
    <property type="protein sequence ID" value="SNR73579.1"/>
    <property type="molecule type" value="Genomic_DNA"/>
</dbReference>
<keyword evidence="10" id="KW-1185">Reference proteome</keyword>
<keyword evidence="2" id="KW-1003">Cell membrane</keyword>
<keyword evidence="6 8" id="KW-1133">Transmembrane helix</keyword>
<proteinExistence type="predicted"/>
<keyword evidence="5 8" id="KW-0812">Transmembrane</keyword>
<feature type="transmembrane region" description="Helical" evidence="8">
    <location>
        <begin position="292"/>
        <end position="313"/>
    </location>
</feature>
<keyword evidence="3" id="KW-0328">Glycosyltransferase</keyword>
<sequence>MPVTPTLSHRWPVGAFFGLLALLGVALYQDYGVGWDEQVDRLNGIINAKYVAMKLAPEIARRQPSFAEIPDLHGSQDTDHGVLYQLPLVLLEKVARVEDTRDVYFLRHLTIWLTCVAGTWVVYRLGAWRFGSWQWGLVVAGLLVLSPRLFAESFYNYKDPVFMGFFALAIYTMLGWLRQPTWQRATLHALACAAAIDNRTMGVLLVPMTISFAGLELMFRRNEWQRFIGSFALYLPLTAVGVVLAWPYLWENPVENFVEAFQSFSRYRSDMLTHYLGQDVSVQALPWHYAPIWIFVTTPLLYSGLFAVGIGVVVRAALRPLHWLASPMGRADLLLLAWFIGPVLAVIVFHSVLYDGWRHLYFIYPAFLLLAVRGLQALWQAWHHLHSAPLKKTTGWVGTVVLGVCLAHTVVRMALDHPYQNVYFSIPPVATTGMLFERDYWALSGRRGLEWILAHDTASTVPIGTDARTRLALHNALLLLSPPQRARVRMVPPNQALYFLGTYRWHPEAYPNSYGPAVFEQRVNGLPILSIFRLR</sequence>
<dbReference type="PANTHER" id="PTHR33908">
    <property type="entry name" value="MANNOSYLTRANSFERASE YKCB-RELATED"/>
    <property type="match status" value="1"/>
</dbReference>
<evidence type="ECO:0000256" key="4">
    <source>
        <dbReference type="ARBA" id="ARBA00022679"/>
    </source>
</evidence>
<organism evidence="9 10">
    <name type="scientific">Hymenobacter mucosus</name>
    <dbReference type="NCBI Taxonomy" id="1411120"/>
    <lineage>
        <taxon>Bacteria</taxon>
        <taxon>Pseudomonadati</taxon>
        <taxon>Bacteroidota</taxon>
        <taxon>Cytophagia</taxon>
        <taxon>Cytophagales</taxon>
        <taxon>Hymenobacteraceae</taxon>
        <taxon>Hymenobacter</taxon>
    </lineage>
</organism>
<evidence type="ECO:0000256" key="8">
    <source>
        <dbReference type="SAM" id="Phobius"/>
    </source>
</evidence>
<evidence type="ECO:0000313" key="10">
    <source>
        <dbReference type="Proteomes" id="UP000198310"/>
    </source>
</evidence>
<dbReference type="RefSeq" id="WP_143437141.1">
    <property type="nucleotide sequence ID" value="NZ_FZNS01000006.1"/>
</dbReference>
<feature type="transmembrane region" description="Helical" evidence="8">
    <location>
        <begin position="333"/>
        <end position="354"/>
    </location>
</feature>
<evidence type="ECO:0008006" key="11">
    <source>
        <dbReference type="Google" id="ProtNLM"/>
    </source>
</evidence>
<evidence type="ECO:0000256" key="5">
    <source>
        <dbReference type="ARBA" id="ARBA00022692"/>
    </source>
</evidence>
<dbReference type="PANTHER" id="PTHR33908:SF11">
    <property type="entry name" value="MEMBRANE PROTEIN"/>
    <property type="match status" value="1"/>
</dbReference>
<dbReference type="AlphaFoldDB" id="A0A238YT08"/>
<evidence type="ECO:0000256" key="1">
    <source>
        <dbReference type="ARBA" id="ARBA00004651"/>
    </source>
</evidence>